<sequence length="396" mass="45476">MRLDIFKYVSNKGLSNEWRVEECRLSQVNLIVGKNASGKSRILKSIHLLSQLLSDDNIEAHNDEWHLYFDIDRPESQTEYILKIEKGLVVQEKLIMYGEGNEPLLLERDRSGEGTIFAKELNQKIKFQTPKAELAAVRRRDSIQHPFLEKLYQWSNSLSFYEFGTQLGKNFMTLMSYPTIKLSDNKRELKSYNSVVSIFQVGKLEIGDKFIQSIISDMKEIGYNLSEIGTKIPSTIERKFSTYNTLDGDGLPEFIYVKEEDLNFVTEQSDISQGMFRALSLLIQINYSLLASKPSCIVIDDIGEGLDYQRSSSIIKILIQKAETGLAQLIMTTNDEFIMNGVPIEYWSVIERTPGSAKLHNIYNSRDKIEEFKFIGLNNFDLFTSEFILEKISNEA</sequence>
<gene>
    <name evidence="2" type="ORF">CP500_014150</name>
</gene>
<protein>
    <submittedName>
        <fullName evidence="2">ATP-binding protein</fullName>
    </submittedName>
</protein>
<dbReference type="SUPFAM" id="SSF52540">
    <property type="entry name" value="P-loop containing nucleoside triphosphate hydrolases"/>
    <property type="match status" value="1"/>
</dbReference>
<dbReference type="GO" id="GO:0005524">
    <property type="term" value="F:ATP binding"/>
    <property type="evidence" value="ECO:0007669"/>
    <property type="project" value="UniProtKB-KW"/>
</dbReference>
<keyword evidence="2" id="KW-0067">ATP-binding</keyword>
<feature type="domain" description="ATPase AAA-type core" evidence="1">
    <location>
        <begin position="28"/>
        <end position="338"/>
    </location>
</feature>
<evidence type="ECO:0000313" key="3">
    <source>
        <dbReference type="Proteomes" id="UP000226442"/>
    </source>
</evidence>
<dbReference type="PANTHER" id="PTHR40396:SF1">
    <property type="entry name" value="ATPASE AAA-TYPE CORE DOMAIN-CONTAINING PROTEIN"/>
    <property type="match status" value="1"/>
</dbReference>
<dbReference type="InterPro" id="IPR003959">
    <property type="entry name" value="ATPase_AAA_core"/>
</dbReference>
<dbReference type="OrthoDB" id="994504at2"/>
<name>A0A2G4EZ53_9CYAN</name>
<dbReference type="RefSeq" id="WP_096830603.1">
    <property type="nucleotide sequence ID" value="NZ_NXIB02000077.1"/>
</dbReference>
<organism evidence="2 3">
    <name type="scientific">Tychonema bourrellyi FEM_GT703</name>
    <dbReference type="NCBI Taxonomy" id="2040638"/>
    <lineage>
        <taxon>Bacteria</taxon>
        <taxon>Bacillati</taxon>
        <taxon>Cyanobacteriota</taxon>
        <taxon>Cyanophyceae</taxon>
        <taxon>Oscillatoriophycideae</taxon>
        <taxon>Oscillatoriales</taxon>
        <taxon>Microcoleaceae</taxon>
        <taxon>Tychonema</taxon>
    </lineage>
</organism>
<evidence type="ECO:0000313" key="2">
    <source>
        <dbReference type="EMBL" id="PHX54805.1"/>
    </source>
</evidence>
<dbReference type="InterPro" id="IPR027417">
    <property type="entry name" value="P-loop_NTPase"/>
</dbReference>
<comment type="caution">
    <text evidence="2">The sequence shown here is derived from an EMBL/GenBank/DDBJ whole genome shotgun (WGS) entry which is preliminary data.</text>
</comment>
<proteinExistence type="predicted"/>
<dbReference type="EMBL" id="NXIB02000077">
    <property type="protein sequence ID" value="PHX54805.1"/>
    <property type="molecule type" value="Genomic_DNA"/>
</dbReference>
<evidence type="ECO:0000259" key="1">
    <source>
        <dbReference type="Pfam" id="PF13304"/>
    </source>
</evidence>
<dbReference type="Gene3D" id="3.40.50.300">
    <property type="entry name" value="P-loop containing nucleotide triphosphate hydrolases"/>
    <property type="match status" value="1"/>
</dbReference>
<dbReference type="GO" id="GO:0016887">
    <property type="term" value="F:ATP hydrolysis activity"/>
    <property type="evidence" value="ECO:0007669"/>
    <property type="project" value="InterPro"/>
</dbReference>
<dbReference type="PANTHER" id="PTHR40396">
    <property type="entry name" value="ATPASE-LIKE PROTEIN"/>
    <property type="match status" value="1"/>
</dbReference>
<accession>A0A2G4EZ53</accession>
<reference evidence="2" key="1">
    <citation type="submission" date="2017-10" db="EMBL/GenBank/DDBJ databases">
        <title>Draft genome sequence of the planktic cyanobacteria Tychonema bourrellyi isolated from alpine lentic freshwater.</title>
        <authorList>
            <person name="Tett A."/>
            <person name="Armanini F."/>
            <person name="Asnicar F."/>
            <person name="Boscaini A."/>
            <person name="Pasolli E."/>
            <person name="Zolfo M."/>
            <person name="Donati C."/>
            <person name="Salmaso N."/>
            <person name="Segata N."/>
        </authorList>
    </citation>
    <scope>NUCLEOTIDE SEQUENCE</scope>
    <source>
        <strain evidence="2">FEM_GT703</strain>
    </source>
</reference>
<dbReference type="AlphaFoldDB" id="A0A2G4EZ53"/>
<dbReference type="Pfam" id="PF13304">
    <property type="entry name" value="AAA_21"/>
    <property type="match status" value="1"/>
</dbReference>
<keyword evidence="3" id="KW-1185">Reference proteome</keyword>
<keyword evidence="2" id="KW-0547">Nucleotide-binding</keyword>
<dbReference type="Proteomes" id="UP000226442">
    <property type="component" value="Unassembled WGS sequence"/>
</dbReference>